<comment type="caution">
    <text evidence="2">The sequence shown here is derived from an EMBL/GenBank/DDBJ whole genome shotgun (WGS) entry which is preliminary data.</text>
</comment>
<accession>A0ABY0KW18</accession>
<reference evidence="2" key="1">
    <citation type="submission" date="2016-09" db="EMBL/GenBank/DDBJ databases">
        <authorList>
            <consortium name="Pathogen Informatics"/>
            <person name="Sun Q."/>
            <person name="Inoue M."/>
        </authorList>
    </citation>
    <scope>NUCLEOTIDE SEQUENCE</scope>
</reference>
<sequence length="189" mass="22736">MNKFFVFVIFILGLFNSNKIFYEKYFNISENGNKNNYYLIRRLCEICSNIDETTDKMLQTYMTIPINNENDNDIDTISNYNVKDKTSNYFNLLKQEIKDVQDDYIYHFYSLKNGSPIKSIQKIKDILEFYDNLFIDKILDLKIQNKYSPLLHLLILTLYEIIILCPRLRFILPIYFIPRFALVHKFDDI</sequence>
<feature type="chain" id="PRO_5045934878" evidence="1">
    <location>
        <begin position="18"/>
        <end position="189"/>
    </location>
</feature>
<evidence type="ECO:0000256" key="1">
    <source>
        <dbReference type="SAM" id="SignalP"/>
    </source>
</evidence>
<evidence type="ECO:0000313" key="2">
    <source>
        <dbReference type="EMBL" id="SCQ12633.1"/>
    </source>
</evidence>
<proteinExistence type="predicted"/>
<evidence type="ECO:0000313" key="3">
    <source>
        <dbReference type="Proteomes" id="UP000831156"/>
    </source>
</evidence>
<dbReference type="Proteomes" id="UP000831156">
    <property type="component" value="Unassembled WGS sequence"/>
</dbReference>
<dbReference type="Pfam" id="PF09715">
    <property type="entry name" value="Plasmod_dom_1"/>
    <property type="match status" value="1"/>
</dbReference>
<gene>
    <name evidence="2" type="ORF">PGABG01_0006100</name>
</gene>
<name>A0ABY0KW18_9APIC</name>
<keyword evidence="3" id="KW-1185">Reference proteome</keyword>
<keyword evidence="1" id="KW-0732">Signal</keyword>
<dbReference type="EMBL" id="FMKD01000026">
    <property type="protein sequence ID" value="SCQ12633.1"/>
    <property type="molecule type" value="Genomic_DNA"/>
</dbReference>
<organism evidence="2 3">
    <name type="scientific">Plasmodium gaboni</name>
    <dbReference type="NCBI Taxonomy" id="647221"/>
    <lineage>
        <taxon>Eukaryota</taxon>
        <taxon>Sar</taxon>
        <taxon>Alveolata</taxon>
        <taxon>Apicomplexa</taxon>
        <taxon>Aconoidasida</taxon>
        <taxon>Haemosporida</taxon>
        <taxon>Plasmodiidae</taxon>
        <taxon>Plasmodium</taxon>
        <taxon>Plasmodium (Laverania)</taxon>
    </lineage>
</organism>
<dbReference type="InterPro" id="IPR006410">
    <property type="entry name" value="CHP01519_PLAF7"/>
</dbReference>
<protein>
    <submittedName>
        <fullName evidence="2">Uncharacterized protein</fullName>
    </submittedName>
</protein>
<feature type="signal peptide" evidence="1">
    <location>
        <begin position="1"/>
        <end position="17"/>
    </location>
</feature>